<dbReference type="InterPro" id="IPR015867">
    <property type="entry name" value="N-reg_PII/ATP_PRibTrfase_C"/>
</dbReference>
<sequence>MKKLEAIIRPEQFQHLKNGLASLGISGLTVSEAAGCGKQKGKKGLFRGTSFEIQLVPKVKVEMIVEDEKIDPIVDIILETCSTSTVGDGKIFIFPVEEVIRIRSGERGSEAIL</sequence>
<dbReference type="GO" id="GO:0006808">
    <property type="term" value="P:regulation of nitrogen utilization"/>
    <property type="evidence" value="ECO:0007669"/>
    <property type="project" value="InterPro"/>
</dbReference>
<evidence type="ECO:0000313" key="3">
    <source>
        <dbReference type="Proteomes" id="UP000276770"/>
    </source>
</evidence>
<reference evidence="2 3" key="1">
    <citation type="submission" date="2018-10" db="EMBL/GenBank/DDBJ databases">
        <title>Falsibacillus sp. genome draft.</title>
        <authorList>
            <person name="Shi S."/>
        </authorList>
    </citation>
    <scope>NUCLEOTIDE SEQUENCE [LARGE SCALE GENOMIC DNA]</scope>
    <source>
        <strain evidence="2 3">GY 10110</strain>
    </source>
</reference>
<dbReference type="PROSITE" id="PS51343">
    <property type="entry name" value="PII_GLNB_DOM"/>
    <property type="match status" value="1"/>
</dbReference>
<dbReference type="Proteomes" id="UP000276770">
    <property type="component" value="Unassembled WGS sequence"/>
</dbReference>
<evidence type="ECO:0000256" key="1">
    <source>
        <dbReference type="RuleBase" id="RU003936"/>
    </source>
</evidence>
<dbReference type="Pfam" id="PF00543">
    <property type="entry name" value="P-II"/>
    <property type="match status" value="1"/>
</dbReference>
<name>A0A3L7K330_9BACI</name>
<dbReference type="GO" id="GO:0030234">
    <property type="term" value="F:enzyme regulator activity"/>
    <property type="evidence" value="ECO:0007669"/>
    <property type="project" value="InterPro"/>
</dbReference>
<gene>
    <name evidence="2" type="ORF">D9X91_03505</name>
</gene>
<dbReference type="InterPro" id="IPR017918">
    <property type="entry name" value="N-reg_PII_CS"/>
</dbReference>
<dbReference type="GO" id="GO:0005829">
    <property type="term" value="C:cytosol"/>
    <property type="evidence" value="ECO:0007669"/>
    <property type="project" value="TreeGrafter"/>
</dbReference>
<dbReference type="GO" id="GO:0005524">
    <property type="term" value="F:ATP binding"/>
    <property type="evidence" value="ECO:0007669"/>
    <property type="project" value="TreeGrafter"/>
</dbReference>
<dbReference type="PROSITE" id="PS00638">
    <property type="entry name" value="PII_GLNB_CTER"/>
    <property type="match status" value="1"/>
</dbReference>
<dbReference type="SUPFAM" id="SSF54913">
    <property type="entry name" value="GlnB-like"/>
    <property type="match status" value="1"/>
</dbReference>
<organism evidence="2 3">
    <name type="scientific">Falsibacillus albus</name>
    <dbReference type="NCBI Taxonomy" id="2478915"/>
    <lineage>
        <taxon>Bacteria</taxon>
        <taxon>Bacillati</taxon>
        <taxon>Bacillota</taxon>
        <taxon>Bacilli</taxon>
        <taxon>Bacillales</taxon>
        <taxon>Bacillaceae</taxon>
        <taxon>Falsibacillus</taxon>
    </lineage>
</organism>
<comment type="similarity">
    <text evidence="1">Belongs to the P(II) protein family.</text>
</comment>
<dbReference type="AlphaFoldDB" id="A0A3L7K330"/>
<dbReference type="PANTHER" id="PTHR30115">
    <property type="entry name" value="NITROGEN REGULATORY PROTEIN P-II"/>
    <property type="match status" value="1"/>
</dbReference>
<comment type="caution">
    <text evidence="2">The sequence shown here is derived from an EMBL/GenBank/DDBJ whole genome shotgun (WGS) entry which is preliminary data.</text>
</comment>
<evidence type="ECO:0000313" key="2">
    <source>
        <dbReference type="EMBL" id="RLQ97230.1"/>
    </source>
</evidence>
<keyword evidence="3" id="KW-1185">Reference proteome</keyword>
<protein>
    <submittedName>
        <fullName evidence="2">P-II family nitrogen regulator</fullName>
    </submittedName>
</protein>
<dbReference type="SMART" id="SM00938">
    <property type="entry name" value="P-II"/>
    <property type="match status" value="1"/>
</dbReference>
<proteinExistence type="inferred from homology"/>
<dbReference type="RefSeq" id="WP_121679180.1">
    <property type="nucleotide sequence ID" value="NZ_RCVZ01000002.1"/>
</dbReference>
<dbReference type="OrthoDB" id="9802729at2"/>
<dbReference type="EMBL" id="RCVZ01000002">
    <property type="protein sequence ID" value="RLQ97230.1"/>
    <property type="molecule type" value="Genomic_DNA"/>
</dbReference>
<accession>A0A3L7K330</accession>
<dbReference type="Gene3D" id="3.30.70.120">
    <property type="match status" value="1"/>
</dbReference>
<dbReference type="InterPro" id="IPR002187">
    <property type="entry name" value="N-reg_PII"/>
</dbReference>
<dbReference type="PRINTS" id="PR00340">
    <property type="entry name" value="PIIGLNB"/>
</dbReference>
<dbReference type="PANTHER" id="PTHR30115:SF11">
    <property type="entry name" value="NITROGEN REGULATORY PROTEIN P-II HOMOLOG"/>
    <property type="match status" value="1"/>
</dbReference>
<dbReference type="InterPro" id="IPR011322">
    <property type="entry name" value="N-reg_PII-like_a/b"/>
</dbReference>